<feature type="compositionally biased region" description="Basic residues" evidence="1">
    <location>
        <begin position="52"/>
        <end position="75"/>
    </location>
</feature>
<organism evidence="2 3">
    <name type="scientific">Araneus ventricosus</name>
    <name type="common">Orbweaver spider</name>
    <name type="synonym">Epeira ventricosa</name>
    <dbReference type="NCBI Taxonomy" id="182803"/>
    <lineage>
        <taxon>Eukaryota</taxon>
        <taxon>Metazoa</taxon>
        <taxon>Ecdysozoa</taxon>
        <taxon>Arthropoda</taxon>
        <taxon>Chelicerata</taxon>
        <taxon>Arachnida</taxon>
        <taxon>Araneae</taxon>
        <taxon>Araneomorphae</taxon>
        <taxon>Entelegynae</taxon>
        <taxon>Araneoidea</taxon>
        <taxon>Araneidae</taxon>
        <taxon>Araneus</taxon>
    </lineage>
</organism>
<name>A0A4Y2HQ87_ARAVE</name>
<dbReference type="Proteomes" id="UP000499080">
    <property type="component" value="Unassembled WGS sequence"/>
</dbReference>
<evidence type="ECO:0000313" key="3">
    <source>
        <dbReference type="Proteomes" id="UP000499080"/>
    </source>
</evidence>
<accession>A0A4Y2HQ87</accession>
<keyword evidence="3" id="KW-1185">Reference proteome</keyword>
<evidence type="ECO:0000256" key="1">
    <source>
        <dbReference type="SAM" id="MobiDB-lite"/>
    </source>
</evidence>
<reference evidence="2 3" key="1">
    <citation type="journal article" date="2019" name="Sci. Rep.">
        <title>Orb-weaving spider Araneus ventricosus genome elucidates the spidroin gene catalogue.</title>
        <authorList>
            <person name="Kono N."/>
            <person name="Nakamura H."/>
            <person name="Ohtoshi R."/>
            <person name="Moran D.A.P."/>
            <person name="Shinohara A."/>
            <person name="Yoshida Y."/>
            <person name="Fujiwara M."/>
            <person name="Mori M."/>
            <person name="Tomita M."/>
            <person name="Arakawa K."/>
        </authorList>
    </citation>
    <scope>NUCLEOTIDE SEQUENCE [LARGE SCALE GENOMIC DNA]</scope>
</reference>
<gene>
    <name evidence="2" type="ORF">AVEN_73668_1</name>
</gene>
<feature type="compositionally biased region" description="Basic and acidic residues" evidence="1">
    <location>
        <begin position="26"/>
        <end position="37"/>
    </location>
</feature>
<feature type="compositionally biased region" description="Basic and acidic residues" evidence="1">
    <location>
        <begin position="8"/>
        <end position="18"/>
    </location>
</feature>
<comment type="caution">
    <text evidence="2">The sequence shown here is derived from an EMBL/GenBank/DDBJ whole genome shotgun (WGS) entry which is preliminary data.</text>
</comment>
<protein>
    <submittedName>
        <fullName evidence="2">Uncharacterized protein</fullName>
    </submittedName>
</protein>
<dbReference type="EMBL" id="BGPR01002090">
    <property type="protein sequence ID" value="GBM67531.1"/>
    <property type="molecule type" value="Genomic_DNA"/>
</dbReference>
<feature type="region of interest" description="Disordered" evidence="1">
    <location>
        <begin position="1"/>
        <end position="75"/>
    </location>
</feature>
<dbReference type="AlphaFoldDB" id="A0A4Y2HQ87"/>
<sequence length="224" mass="26090">MMHLMGRLAEREAGRDKYYSTAVKTAPERGESRERFRQKPKRQFAVLVNPKKTSRPKSPKRPFRQKSSHRRSRVHKKIDEIVNNYEIIKPLPREHRIVIYGVDNDLTKDEVQENLVSQNNGMISEGFEVLSSFKGLHINLNHAKGASDTVARDMLNGEVDFASLNDPYTFESKIVWKIVKWKMLISSYTSFKMQLLILVGKQKEAYYYREKCHLVKSFLGNGEK</sequence>
<proteinExistence type="predicted"/>
<evidence type="ECO:0000313" key="2">
    <source>
        <dbReference type="EMBL" id="GBM67531.1"/>
    </source>
</evidence>